<keyword evidence="3" id="KW-1185">Reference proteome</keyword>
<evidence type="ECO:0000259" key="1">
    <source>
        <dbReference type="PROSITE" id="PS50020"/>
    </source>
</evidence>
<dbReference type="InterPro" id="IPR053134">
    <property type="entry name" value="RNA-dir_DNA_polymerase"/>
</dbReference>
<dbReference type="GeneID" id="22916819"/>
<evidence type="ECO:0000313" key="2">
    <source>
        <dbReference type="EMBL" id="EZG42672.1"/>
    </source>
</evidence>
<keyword evidence="2" id="KW-0808">Transferase</keyword>
<reference evidence="2" key="1">
    <citation type="submission" date="2013-12" db="EMBL/GenBank/DDBJ databases">
        <authorList>
            <person name="Omoto C.K."/>
            <person name="Sibley D."/>
            <person name="Venepally P."/>
            <person name="Hadjithomas M."/>
            <person name="Karamycheva S."/>
            <person name="Brunk B."/>
            <person name="Roos D."/>
            <person name="Caler E."/>
            <person name="Lorenzi H."/>
        </authorList>
    </citation>
    <scope>NUCLEOTIDE SEQUENCE</scope>
</reference>
<dbReference type="Proteomes" id="UP000019763">
    <property type="component" value="Unassembled WGS sequence"/>
</dbReference>
<dbReference type="RefSeq" id="XP_011134791.1">
    <property type="nucleotide sequence ID" value="XM_011136489.1"/>
</dbReference>
<dbReference type="Gene3D" id="3.30.70.270">
    <property type="match status" value="1"/>
</dbReference>
<dbReference type="InterPro" id="IPR043128">
    <property type="entry name" value="Rev_trsase/Diguanyl_cyclase"/>
</dbReference>
<feature type="non-terminal residue" evidence="2">
    <location>
        <position position="161"/>
    </location>
</feature>
<sequence>CVSQLEEYRDVWERPKAAQVCYEAKFEVTGKPYKARVRHYEPDMRQELETQVQKQLELGVIRPSKSEWAAAPHLVKKKTAEWRCVLDYRKLNESMISDSYPLPRMWDHLRRAAGRKYYVTLDMNSGFWNVPIEEGCKHLTAFITPIGLFEFNVVPHRAVDL</sequence>
<protein>
    <submittedName>
        <fullName evidence="2">RNA-directed DNA polymerase</fullName>
    </submittedName>
</protein>
<dbReference type="InterPro" id="IPR000477">
    <property type="entry name" value="RT_dom"/>
</dbReference>
<dbReference type="InterPro" id="IPR001202">
    <property type="entry name" value="WW_dom"/>
</dbReference>
<keyword evidence="2" id="KW-0695">RNA-directed DNA polymerase</keyword>
<dbReference type="PROSITE" id="PS50020">
    <property type="entry name" value="WW_DOMAIN_2"/>
    <property type="match status" value="1"/>
</dbReference>
<dbReference type="InterPro" id="IPR043502">
    <property type="entry name" value="DNA/RNA_pol_sf"/>
</dbReference>
<feature type="non-terminal residue" evidence="2">
    <location>
        <position position="1"/>
    </location>
</feature>
<dbReference type="EMBL" id="AFNH02001918">
    <property type="protein sequence ID" value="EZG42672.1"/>
    <property type="molecule type" value="Genomic_DNA"/>
</dbReference>
<comment type="caution">
    <text evidence="2">The sequence shown here is derived from an EMBL/GenBank/DDBJ whole genome shotgun (WGS) entry which is preliminary data.</text>
</comment>
<feature type="domain" description="WW" evidence="1">
    <location>
        <begin position="100"/>
        <end position="133"/>
    </location>
</feature>
<accession>A0A023AVQ5</accession>
<dbReference type="PANTHER" id="PTHR24559">
    <property type="entry name" value="TRANSPOSON TY3-I GAG-POL POLYPROTEIN"/>
    <property type="match status" value="1"/>
</dbReference>
<name>A0A023AVQ5_GRENI</name>
<dbReference type="eggNOG" id="ENOG502S63J">
    <property type="taxonomic scope" value="Eukaryota"/>
</dbReference>
<dbReference type="GO" id="GO:0003964">
    <property type="term" value="F:RNA-directed DNA polymerase activity"/>
    <property type="evidence" value="ECO:0007669"/>
    <property type="project" value="UniProtKB-KW"/>
</dbReference>
<dbReference type="CDD" id="cd01647">
    <property type="entry name" value="RT_LTR"/>
    <property type="match status" value="1"/>
</dbReference>
<dbReference type="AlphaFoldDB" id="A0A023AVQ5"/>
<dbReference type="OrthoDB" id="435108at2759"/>
<keyword evidence="2" id="KW-0548">Nucleotidyltransferase</keyword>
<dbReference type="VEuPathDB" id="CryptoDB:GNI_238510"/>
<proteinExistence type="predicted"/>
<organism evidence="2 3">
    <name type="scientific">Gregarina niphandrodes</name>
    <name type="common">Septate eugregarine</name>
    <dbReference type="NCBI Taxonomy" id="110365"/>
    <lineage>
        <taxon>Eukaryota</taxon>
        <taxon>Sar</taxon>
        <taxon>Alveolata</taxon>
        <taxon>Apicomplexa</taxon>
        <taxon>Conoidasida</taxon>
        <taxon>Gregarinasina</taxon>
        <taxon>Eugregarinorida</taxon>
        <taxon>Gregarinidae</taxon>
        <taxon>Gregarina</taxon>
    </lineage>
</organism>
<dbReference type="Gene3D" id="3.10.10.10">
    <property type="entry name" value="HIV Type 1 Reverse Transcriptase, subunit A, domain 1"/>
    <property type="match status" value="1"/>
</dbReference>
<gene>
    <name evidence="2" type="ORF">GNI_238510</name>
</gene>
<dbReference type="Pfam" id="PF00078">
    <property type="entry name" value="RVT_1"/>
    <property type="match status" value="1"/>
</dbReference>
<dbReference type="PANTHER" id="PTHR24559:SF444">
    <property type="entry name" value="REVERSE TRANSCRIPTASE DOMAIN-CONTAINING PROTEIN"/>
    <property type="match status" value="1"/>
</dbReference>
<evidence type="ECO:0000313" key="3">
    <source>
        <dbReference type="Proteomes" id="UP000019763"/>
    </source>
</evidence>
<dbReference type="SUPFAM" id="SSF56672">
    <property type="entry name" value="DNA/RNA polymerases"/>
    <property type="match status" value="1"/>
</dbReference>